<accession>A0A1F5F739</accession>
<dbReference type="PANTHER" id="PTHR21197:SF0">
    <property type="entry name" value="UDP-GALACTOPYRANOSE MUTASE"/>
    <property type="match status" value="1"/>
</dbReference>
<proteinExistence type="predicted"/>
<dbReference type="EMBL" id="MFAF01000072">
    <property type="protein sequence ID" value="OGD75439.1"/>
    <property type="molecule type" value="Genomic_DNA"/>
</dbReference>
<evidence type="ECO:0000259" key="1">
    <source>
        <dbReference type="Pfam" id="PF01593"/>
    </source>
</evidence>
<dbReference type="Pfam" id="PF01593">
    <property type="entry name" value="Amino_oxidase"/>
    <property type="match status" value="1"/>
</dbReference>
<dbReference type="Gene3D" id="3.50.50.60">
    <property type="entry name" value="FAD/NAD(P)-binding domain"/>
    <property type="match status" value="1"/>
</dbReference>
<evidence type="ECO:0000313" key="2">
    <source>
        <dbReference type="EMBL" id="OGD75439.1"/>
    </source>
</evidence>
<dbReference type="GO" id="GO:0005829">
    <property type="term" value="C:cytosol"/>
    <property type="evidence" value="ECO:0007669"/>
    <property type="project" value="TreeGrafter"/>
</dbReference>
<dbReference type="InterPro" id="IPR036188">
    <property type="entry name" value="FAD/NAD-bd_sf"/>
</dbReference>
<dbReference type="Proteomes" id="UP000177187">
    <property type="component" value="Unassembled WGS sequence"/>
</dbReference>
<dbReference type="GO" id="GO:0050660">
    <property type="term" value="F:flavin adenine dinucleotide binding"/>
    <property type="evidence" value="ECO:0007669"/>
    <property type="project" value="TreeGrafter"/>
</dbReference>
<dbReference type="SUPFAM" id="SSF51905">
    <property type="entry name" value="FAD/NAD(P)-binding domain"/>
    <property type="match status" value="1"/>
</dbReference>
<dbReference type="Pfam" id="PF13450">
    <property type="entry name" value="NAD_binding_8"/>
    <property type="match status" value="1"/>
</dbReference>
<dbReference type="GO" id="GO:0008767">
    <property type="term" value="F:UDP-galactopyranose mutase activity"/>
    <property type="evidence" value="ECO:0007669"/>
    <property type="project" value="TreeGrafter"/>
</dbReference>
<dbReference type="GO" id="GO:0016491">
    <property type="term" value="F:oxidoreductase activity"/>
    <property type="evidence" value="ECO:0007669"/>
    <property type="project" value="InterPro"/>
</dbReference>
<organism evidence="2 3">
    <name type="scientific">Candidatus Coatesbacteria bacterium RBG_13_66_14</name>
    <dbReference type="NCBI Taxonomy" id="1817816"/>
    <lineage>
        <taxon>Bacteria</taxon>
        <taxon>Candidatus Coatesiibacteriota</taxon>
    </lineage>
</organism>
<feature type="domain" description="Amine oxidase" evidence="1">
    <location>
        <begin position="125"/>
        <end position="424"/>
    </location>
</feature>
<name>A0A1F5F739_9BACT</name>
<evidence type="ECO:0000313" key="3">
    <source>
        <dbReference type="Proteomes" id="UP000177187"/>
    </source>
</evidence>
<reference evidence="2 3" key="1">
    <citation type="journal article" date="2016" name="Nat. Commun.">
        <title>Thousands of microbial genomes shed light on interconnected biogeochemical processes in an aquifer system.</title>
        <authorList>
            <person name="Anantharaman K."/>
            <person name="Brown C.T."/>
            <person name="Hug L.A."/>
            <person name="Sharon I."/>
            <person name="Castelle C.J."/>
            <person name="Probst A.J."/>
            <person name="Thomas B.C."/>
            <person name="Singh A."/>
            <person name="Wilkins M.J."/>
            <person name="Karaoz U."/>
            <person name="Brodie E.L."/>
            <person name="Williams K.H."/>
            <person name="Hubbard S.S."/>
            <person name="Banfield J.F."/>
        </authorList>
    </citation>
    <scope>NUCLEOTIDE SEQUENCE [LARGE SCALE GENOMIC DNA]</scope>
</reference>
<gene>
    <name evidence="2" type="ORF">A2Y64_07450</name>
</gene>
<dbReference type="InterPro" id="IPR002937">
    <property type="entry name" value="Amino_oxidase"/>
</dbReference>
<protein>
    <recommendedName>
        <fullName evidence="1">Amine oxidase domain-containing protein</fullName>
    </recommendedName>
</protein>
<sequence length="426" mass="47574">MKPVIVIGAGLAGLGAAHRLGGRSIVFEAADRVGGVSQTVTHDGFSYDLGPHVLFFRSAASREFCERLLGGEWTHQPRRARIRIGDELIEYPIQEGFVRSKVLKKRYLPGLRRAGRTEPASPTFTEIARAQYGEALAKEFFTDYNGKLWRHPLDGMDPDWARKFLPKFPRRGLWLVSLGITPKRGPNAGFHYPRAGGIGALARRMAETVPGELRLRTVVKRIHTGERWVETGDGERHPYHALVSTLPLPRLAQIALDLPAELVDEATDLPCVGTAFVHLGLAKPRPDDDSHWEYFPDPALAFHRLHVPENYSPDMVPAGRGSIVAEVSYIHTERPDLEALTGRVVADLKKIGRIAGEGEIISRDARAFRYTYSFQTTAAERVRRLLREELARRGVHLAGRYARWEYLHMDQSIVQGFEAADACLAG</sequence>
<dbReference type="STRING" id="1817816.A2Y64_07450"/>
<dbReference type="PANTHER" id="PTHR21197">
    <property type="entry name" value="UDP-GALACTOPYRANOSE MUTASE"/>
    <property type="match status" value="1"/>
</dbReference>
<dbReference type="AlphaFoldDB" id="A0A1F5F739"/>
<comment type="caution">
    <text evidence="2">The sequence shown here is derived from an EMBL/GenBank/DDBJ whole genome shotgun (WGS) entry which is preliminary data.</text>
</comment>